<evidence type="ECO:0000256" key="1">
    <source>
        <dbReference type="SAM" id="MobiDB-lite"/>
    </source>
</evidence>
<accession>A0A2P5ARW5</accession>
<protein>
    <submittedName>
        <fullName evidence="2">Uncharacterized protein</fullName>
    </submittedName>
</protein>
<proteinExistence type="predicted"/>
<evidence type="ECO:0000313" key="2">
    <source>
        <dbReference type="EMBL" id="PON39274.1"/>
    </source>
</evidence>
<feature type="region of interest" description="Disordered" evidence="1">
    <location>
        <begin position="42"/>
        <end position="72"/>
    </location>
</feature>
<dbReference type="EMBL" id="JXTB01000470">
    <property type="protein sequence ID" value="PON39274.1"/>
    <property type="molecule type" value="Genomic_DNA"/>
</dbReference>
<gene>
    <name evidence="2" type="ORF">PanWU01x14_305990</name>
</gene>
<dbReference type="OrthoDB" id="10310045at2759"/>
<feature type="compositionally biased region" description="Polar residues" evidence="1">
    <location>
        <begin position="46"/>
        <end position="55"/>
    </location>
</feature>
<sequence>MFDLHRIVSLFLTPKLHKMWHIIIKTDKDIIILGLLIVSPKKVKPTSKNPLSQSYPLMDYLSSPPDPQDWARESCKPFAIPSGR</sequence>
<dbReference type="AlphaFoldDB" id="A0A2P5ARW5"/>
<evidence type="ECO:0000313" key="3">
    <source>
        <dbReference type="Proteomes" id="UP000237105"/>
    </source>
</evidence>
<organism evidence="2 3">
    <name type="scientific">Parasponia andersonii</name>
    <name type="common">Sponia andersonii</name>
    <dbReference type="NCBI Taxonomy" id="3476"/>
    <lineage>
        <taxon>Eukaryota</taxon>
        <taxon>Viridiplantae</taxon>
        <taxon>Streptophyta</taxon>
        <taxon>Embryophyta</taxon>
        <taxon>Tracheophyta</taxon>
        <taxon>Spermatophyta</taxon>
        <taxon>Magnoliopsida</taxon>
        <taxon>eudicotyledons</taxon>
        <taxon>Gunneridae</taxon>
        <taxon>Pentapetalae</taxon>
        <taxon>rosids</taxon>
        <taxon>fabids</taxon>
        <taxon>Rosales</taxon>
        <taxon>Cannabaceae</taxon>
        <taxon>Parasponia</taxon>
    </lineage>
</organism>
<name>A0A2P5ARW5_PARAD</name>
<keyword evidence="3" id="KW-1185">Reference proteome</keyword>
<dbReference type="Proteomes" id="UP000237105">
    <property type="component" value="Unassembled WGS sequence"/>
</dbReference>
<comment type="caution">
    <text evidence="2">The sequence shown here is derived from an EMBL/GenBank/DDBJ whole genome shotgun (WGS) entry which is preliminary data.</text>
</comment>
<reference evidence="3" key="1">
    <citation type="submission" date="2016-06" db="EMBL/GenBank/DDBJ databases">
        <title>Parallel loss of symbiosis genes in relatives of nitrogen-fixing non-legume Parasponia.</title>
        <authorList>
            <person name="Van Velzen R."/>
            <person name="Holmer R."/>
            <person name="Bu F."/>
            <person name="Rutten L."/>
            <person name="Van Zeijl A."/>
            <person name="Liu W."/>
            <person name="Santuari L."/>
            <person name="Cao Q."/>
            <person name="Sharma T."/>
            <person name="Shen D."/>
            <person name="Roswanjaya Y."/>
            <person name="Wardhani T."/>
            <person name="Kalhor M.S."/>
            <person name="Jansen J."/>
            <person name="Van den Hoogen J."/>
            <person name="Gungor B."/>
            <person name="Hartog M."/>
            <person name="Hontelez J."/>
            <person name="Verver J."/>
            <person name="Yang W.-C."/>
            <person name="Schijlen E."/>
            <person name="Repin R."/>
            <person name="Schilthuizen M."/>
            <person name="Schranz E."/>
            <person name="Heidstra R."/>
            <person name="Miyata K."/>
            <person name="Fedorova E."/>
            <person name="Kohlen W."/>
            <person name="Bisseling T."/>
            <person name="Smit S."/>
            <person name="Geurts R."/>
        </authorList>
    </citation>
    <scope>NUCLEOTIDE SEQUENCE [LARGE SCALE GENOMIC DNA]</scope>
    <source>
        <strain evidence="3">cv. WU1-14</strain>
    </source>
</reference>